<dbReference type="OrthoDB" id="9778250at2"/>
<feature type="transmembrane region" description="Helical" evidence="1">
    <location>
        <begin position="470"/>
        <end position="487"/>
    </location>
</feature>
<dbReference type="Proteomes" id="UP000268313">
    <property type="component" value="Unassembled WGS sequence"/>
</dbReference>
<evidence type="ECO:0000313" key="3">
    <source>
        <dbReference type="EMBL" id="RKH07511.1"/>
    </source>
</evidence>
<keyword evidence="1" id="KW-1133">Transmembrane helix</keyword>
<sequence length="799" mass="85175">MSDTPAPAGLERSASPRASRPARWVTAVLGLGVILLVLRGGPLPELVPASAPGERFSAGRAREHLRFIGAEPHALGSPRHAAVRDYLQARLRDLGAEVQLQRESVFAPAQGIPRSAANVENVIGRLRAKDGAKGTAVMLVAHYDSVPTGPGASDNGAAVASILEVARALQQGPALAGDVLILFTDAEEQLLLGSTAFAASHPWARETGVILNVDARGNAGPLLMFEVSPGGGWLVRRLAEEAPDVGASSLFTPAYQRMNNTTDFTALRQGGWQGLNFANVEGTQAYHTRRETVDAVSDGLLQQQGDTLLALTRRISREASVPQGEELIFFNVGPLRVHYSRSWAVPLALFWAGLFVYAVLRARLRKQLRLWAVVREALVLLFVGILASALTRLAWPLLRALQPAFRALSRSETQDNARFSLAVVLCVMAVMGVGLFLRRRAPVMELAAGGCVPWAVVTVVVSVISPGASALFLWPLAGMVLFLLWLGRRGTQPLTPWHVPLWGLAALPLLLLLPHVLSTLFTVLPLERALVASDLLMLGISLLAPGWLWLAGRGLPWASGGAALLGLGLLVSLAAGQRFDAQQPRPTGLLYLVDADAKTARWVSSDPVLNDWTRAYLGRDPKREAVDALPEVKGPFWSAPAPAPADDVRAPTVDSRVEAGEGGRRKVSLHITPSRQDAAFVDVQVLPGDAVVSARLAGVQATGDALRTRNAAQGVLLRYWVPSAGGFDLELELTANSSPTVRVGEHLYAVPAPVTQGLPARPEDSMPVPFGEGLDEGTRVTRTLRLDAASTAVSPSPVP</sequence>
<name>A0A3A8KTD2_9BACT</name>
<feature type="transmembrane region" description="Helical" evidence="1">
    <location>
        <begin position="417"/>
        <end position="437"/>
    </location>
</feature>
<organism evidence="3 4">
    <name type="scientific">Corallococcus carmarthensis</name>
    <dbReference type="NCBI Taxonomy" id="2316728"/>
    <lineage>
        <taxon>Bacteria</taxon>
        <taxon>Pseudomonadati</taxon>
        <taxon>Myxococcota</taxon>
        <taxon>Myxococcia</taxon>
        <taxon>Myxococcales</taxon>
        <taxon>Cystobacterineae</taxon>
        <taxon>Myxococcaceae</taxon>
        <taxon>Corallococcus</taxon>
    </lineage>
</organism>
<dbReference type="Pfam" id="PF04389">
    <property type="entry name" value="Peptidase_M28"/>
    <property type="match status" value="1"/>
</dbReference>
<keyword evidence="1" id="KW-0472">Membrane</keyword>
<evidence type="ECO:0000313" key="4">
    <source>
        <dbReference type="Proteomes" id="UP000268313"/>
    </source>
</evidence>
<comment type="caution">
    <text evidence="3">The sequence shown here is derived from an EMBL/GenBank/DDBJ whole genome shotgun (WGS) entry which is preliminary data.</text>
</comment>
<dbReference type="GO" id="GO:0006508">
    <property type="term" value="P:proteolysis"/>
    <property type="evidence" value="ECO:0007669"/>
    <property type="project" value="InterPro"/>
</dbReference>
<feature type="transmembrane region" description="Helical" evidence="1">
    <location>
        <begin position="499"/>
        <end position="517"/>
    </location>
</feature>
<reference evidence="4" key="1">
    <citation type="submission" date="2018-09" db="EMBL/GenBank/DDBJ databases">
        <authorList>
            <person name="Livingstone P.G."/>
            <person name="Whitworth D.E."/>
        </authorList>
    </citation>
    <scope>NUCLEOTIDE SEQUENCE [LARGE SCALE GENOMIC DNA]</scope>
    <source>
        <strain evidence="4">CA043D</strain>
    </source>
</reference>
<dbReference type="AlphaFoldDB" id="A0A3A8KTD2"/>
<dbReference type="RefSeq" id="WP_120600736.1">
    <property type="nucleotide sequence ID" value="NZ_RAWE01000003.1"/>
</dbReference>
<feature type="transmembrane region" description="Helical" evidence="1">
    <location>
        <begin position="372"/>
        <end position="397"/>
    </location>
</feature>
<feature type="transmembrane region" description="Helical" evidence="1">
    <location>
        <begin position="343"/>
        <end position="360"/>
    </location>
</feature>
<protein>
    <submittedName>
        <fullName evidence="3">M28 family peptidase</fullName>
    </submittedName>
</protein>
<dbReference type="SUPFAM" id="SSF53187">
    <property type="entry name" value="Zn-dependent exopeptidases"/>
    <property type="match status" value="1"/>
</dbReference>
<dbReference type="PANTHER" id="PTHR12147:SF26">
    <property type="entry name" value="PEPTIDASE M28 DOMAIN-CONTAINING PROTEIN"/>
    <property type="match status" value="1"/>
</dbReference>
<feature type="transmembrane region" description="Helical" evidence="1">
    <location>
        <begin position="557"/>
        <end position="576"/>
    </location>
</feature>
<feature type="transmembrane region" description="Helical" evidence="1">
    <location>
        <begin position="529"/>
        <end position="550"/>
    </location>
</feature>
<dbReference type="InterPro" id="IPR007484">
    <property type="entry name" value="Peptidase_M28"/>
</dbReference>
<keyword evidence="4" id="KW-1185">Reference proteome</keyword>
<gene>
    <name evidence="3" type="ORF">D7X32_01755</name>
</gene>
<keyword evidence="1" id="KW-0812">Transmembrane</keyword>
<dbReference type="InterPro" id="IPR045175">
    <property type="entry name" value="M28_fam"/>
</dbReference>
<dbReference type="Gene3D" id="3.40.630.10">
    <property type="entry name" value="Zn peptidases"/>
    <property type="match status" value="1"/>
</dbReference>
<dbReference type="GO" id="GO:0008235">
    <property type="term" value="F:metalloexopeptidase activity"/>
    <property type="evidence" value="ECO:0007669"/>
    <property type="project" value="InterPro"/>
</dbReference>
<evidence type="ECO:0000259" key="2">
    <source>
        <dbReference type="Pfam" id="PF04389"/>
    </source>
</evidence>
<feature type="transmembrane region" description="Helical" evidence="1">
    <location>
        <begin position="444"/>
        <end position="464"/>
    </location>
</feature>
<proteinExistence type="predicted"/>
<feature type="domain" description="Peptidase M28" evidence="2">
    <location>
        <begin position="121"/>
        <end position="311"/>
    </location>
</feature>
<evidence type="ECO:0000256" key="1">
    <source>
        <dbReference type="SAM" id="Phobius"/>
    </source>
</evidence>
<dbReference type="EMBL" id="RAWE01000003">
    <property type="protein sequence ID" value="RKH07511.1"/>
    <property type="molecule type" value="Genomic_DNA"/>
</dbReference>
<dbReference type="PANTHER" id="PTHR12147">
    <property type="entry name" value="METALLOPEPTIDASE M28 FAMILY MEMBER"/>
    <property type="match status" value="1"/>
</dbReference>
<accession>A0A3A8KTD2</accession>